<protein>
    <recommendedName>
        <fullName evidence="2">DUF7918 domain-containing protein</fullName>
    </recommendedName>
</protein>
<organism evidence="3 4">
    <name type="scientific">Zymoseptoria tritici ST99CH_1A5</name>
    <dbReference type="NCBI Taxonomy" id="1276529"/>
    <lineage>
        <taxon>Eukaryota</taxon>
        <taxon>Fungi</taxon>
        <taxon>Dikarya</taxon>
        <taxon>Ascomycota</taxon>
        <taxon>Pezizomycotina</taxon>
        <taxon>Dothideomycetes</taxon>
        <taxon>Dothideomycetidae</taxon>
        <taxon>Mycosphaerellales</taxon>
        <taxon>Mycosphaerellaceae</taxon>
        <taxon>Zymoseptoria</taxon>
    </lineage>
</organism>
<proteinExistence type="predicted"/>
<reference evidence="3 4" key="1">
    <citation type="submission" date="2016-10" db="EMBL/GenBank/DDBJ databases">
        <authorList>
            <person name="Varghese N."/>
        </authorList>
    </citation>
    <scope>NUCLEOTIDE SEQUENCE [LARGE SCALE GENOMIC DNA]</scope>
</reference>
<feature type="region of interest" description="Disordered" evidence="1">
    <location>
        <begin position="248"/>
        <end position="305"/>
    </location>
</feature>
<dbReference type="InterPro" id="IPR057678">
    <property type="entry name" value="DUF7918"/>
</dbReference>
<sequence length="305" mass="35445">MFDDTGTVEVTIRQVEPVRYPEVQRYPQYEESSEVFGDNLYQADVHVVKGEQFAIFVELGDHFNFHDNKTLKIQVSIDGGAANICQYLDEKDHYQGPLHKKIDEVRARVTTEYLPEEDKPDELYWCDLVFGQLQALETRAFPVTLPLWGDLDDHDTITVRLELGNLEHPARNKGLHRGPEAHQTESLNLIARKKAMPVKHRSLFYKGRRPPITFRFPYWSKDKSDVPDCKPPRHIPRQFVKQTVSKKIKRGKRSREEYEVDDELVKGPKSNIPDFTFKRIKQEDAESSLLPKNPQWNDTFGGGRN</sequence>
<gene>
    <name evidence="3" type="ORF">ZT1A5_G9914</name>
</gene>
<evidence type="ECO:0000313" key="3">
    <source>
        <dbReference type="EMBL" id="SMY28469.1"/>
    </source>
</evidence>
<feature type="domain" description="DUF7918" evidence="2">
    <location>
        <begin position="30"/>
        <end position="165"/>
    </location>
</feature>
<dbReference type="AlphaFoldDB" id="A0A1Y6LXX7"/>
<evidence type="ECO:0000256" key="1">
    <source>
        <dbReference type="SAM" id="MobiDB-lite"/>
    </source>
</evidence>
<dbReference type="EMBL" id="LT882685">
    <property type="protein sequence ID" value="SMY28469.1"/>
    <property type="molecule type" value="Genomic_DNA"/>
</dbReference>
<dbReference type="Proteomes" id="UP000215453">
    <property type="component" value="Chromosome 10"/>
</dbReference>
<evidence type="ECO:0000313" key="4">
    <source>
        <dbReference type="Proteomes" id="UP000215453"/>
    </source>
</evidence>
<accession>A0A1Y6LXX7</accession>
<dbReference type="Pfam" id="PF25534">
    <property type="entry name" value="DUF7918"/>
    <property type="match status" value="1"/>
</dbReference>
<evidence type="ECO:0000259" key="2">
    <source>
        <dbReference type="Pfam" id="PF25534"/>
    </source>
</evidence>
<name>A0A1Y6LXX7_ZYMTR</name>